<dbReference type="Pfam" id="PF03080">
    <property type="entry name" value="Neprosin"/>
    <property type="match status" value="1"/>
</dbReference>
<keyword evidence="4" id="KW-1185">Reference proteome</keyword>
<dbReference type="InterPro" id="IPR004314">
    <property type="entry name" value="Neprosin"/>
</dbReference>
<dbReference type="PANTHER" id="PTHR31589">
    <property type="entry name" value="PROTEIN, PUTATIVE (DUF239)-RELATED-RELATED"/>
    <property type="match status" value="1"/>
</dbReference>
<dbReference type="PROSITE" id="PS52045">
    <property type="entry name" value="NEPROSIN_PEP_CD"/>
    <property type="match status" value="1"/>
</dbReference>
<dbReference type="PANTHER" id="PTHR31589:SF104">
    <property type="entry name" value="OS07G0422700 PROTEIN"/>
    <property type="match status" value="1"/>
</dbReference>
<feature type="chain" id="PRO_5042849216" description="Neprosin PEP catalytic domain-containing protein" evidence="1">
    <location>
        <begin position="23"/>
        <end position="311"/>
    </location>
</feature>
<proteinExistence type="predicted"/>
<evidence type="ECO:0000259" key="2">
    <source>
        <dbReference type="PROSITE" id="PS52045"/>
    </source>
</evidence>
<sequence length="311" mass="34226">MGYVVIGILLCFSSASCYLASARPMLVSGSPSNKIMATQRSRAPAGSRVFLPIAQENNNDVNQVAGWATTLHPYFGSRSKMSIWGSSHEHSQESGASITIYSGSAQESFNCIQAGLHVFPDWYNSSDVHFFVYWTRDGFQSTGCTNLRCPGFVPAKGAALVPGQPIAPSVYGGKDRYITISLYMDPSTGDWVLYREDLATPSFLGHFPKELFTNLNDGADVGWFAFVDYRKNEPGPPMGSGHFPKEGERKAAYFKKIQLFDSRANAYDLQPGQSDLTRVFTQQECYNVSEVIQTKHDGTVFYYGGPSGCVM</sequence>
<gene>
    <name evidence="3" type="ORF">U9M48_014680</name>
</gene>
<keyword evidence="1" id="KW-0732">Signal</keyword>
<dbReference type="Proteomes" id="UP001341281">
    <property type="component" value="Chromosome 03"/>
</dbReference>
<protein>
    <recommendedName>
        <fullName evidence="2">Neprosin PEP catalytic domain-containing protein</fullName>
    </recommendedName>
</protein>
<name>A0AAQ3WL22_PASNO</name>
<dbReference type="InterPro" id="IPR053168">
    <property type="entry name" value="Glutamic_endopeptidase"/>
</dbReference>
<accession>A0AAQ3WL22</accession>
<dbReference type="Gene3D" id="3.90.1320.10">
    <property type="entry name" value="Outer-capsid protein sigma 3, large lobe"/>
    <property type="match status" value="1"/>
</dbReference>
<organism evidence="3 4">
    <name type="scientific">Paspalum notatum var. saurae</name>
    <dbReference type="NCBI Taxonomy" id="547442"/>
    <lineage>
        <taxon>Eukaryota</taxon>
        <taxon>Viridiplantae</taxon>
        <taxon>Streptophyta</taxon>
        <taxon>Embryophyta</taxon>
        <taxon>Tracheophyta</taxon>
        <taxon>Spermatophyta</taxon>
        <taxon>Magnoliopsida</taxon>
        <taxon>Liliopsida</taxon>
        <taxon>Poales</taxon>
        <taxon>Poaceae</taxon>
        <taxon>PACMAD clade</taxon>
        <taxon>Panicoideae</taxon>
        <taxon>Andropogonodae</taxon>
        <taxon>Paspaleae</taxon>
        <taxon>Paspalinae</taxon>
        <taxon>Paspalum</taxon>
    </lineage>
</organism>
<dbReference type="AlphaFoldDB" id="A0AAQ3WL22"/>
<evidence type="ECO:0000256" key="1">
    <source>
        <dbReference type="SAM" id="SignalP"/>
    </source>
</evidence>
<reference evidence="3 4" key="1">
    <citation type="submission" date="2024-02" db="EMBL/GenBank/DDBJ databases">
        <title>High-quality chromosome-scale genome assembly of Pensacola bahiagrass (Paspalum notatum Flugge var. saurae).</title>
        <authorList>
            <person name="Vega J.M."/>
            <person name="Podio M."/>
            <person name="Orjuela J."/>
            <person name="Siena L.A."/>
            <person name="Pessino S.C."/>
            <person name="Combes M.C."/>
            <person name="Mariac C."/>
            <person name="Albertini E."/>
            <person name="Pupilli F."/>
            <person name="Ortiz J.P.A."/>
            <person name="Leblanc O."/>
        </authorList>
    </citation>
    <scope>NUCLEOTIDE SEQUENCE [LARGE SCALE GENOMIC DNA]</scope>
    <source>
        <strain evidence="3">R1</strain>
        <tissue evidence="3">Leaf</tissue>
    </source>
</reference>
<feature type="signal peptide" evidence="1">
    <location>
        <begin position="1"/>
        <end position="22"/>
    </location>
</feature>
<dbReference type="EMBL" id="CP144747">
    <property type="protein sequence ID" value="WVZ65286.1"/>
    <property type="molecule type" value="Genomic_DNA"/>
</dbReference>
<evidence type="ECO:0000313" key="3">
    <source>
        <dbReference type="EMBL" id="WVZ65286.1"/>
    </source>
</evidence>
<evidence type="ECO:0000313" key="4">
    <source>
        <dbReference type="Proteomes" id="UP001341281"/>
    </source>
</evidence>
<feature type="domain" description="Neprosin PEP catalytic" evidence="2">
    <location>
        <begin position="55"/>
        <end position="310"/>
    </location>
</feature>